<dbReference type="Pfam" id="PF09325">
    <property type="entry name" value="Vps5"/>
    <property type="match status" value="1"/>
</dbReference>
<dbReference type="GO" id="GO:0035091">
    <property type="term" value="F:phosphatidylinositol binding"/>
    <property type="evidence" value="ECO:0007669"/>
    <property type="project" value="InterPro"/>
</dbReference>
<dbReference type="GO" id="GO:0005769">
    <property type="term" value="C:early endosome"/>
    <property type="evidence" value="ECO:0007669"/>
    <property type="project" value="TreeGrafter"/>
</dbReference>
<dbReference type="GO" id="GO:0000407">
    <property type="term" value="C:phagophore assembly site"/>
    <property type="evidence" value="ECO:0007669"/>
    <property type="project" value="TreeGrafter"/>
</dbReference>
<name>A0AA35S4W9_GEOBA</name>
<evidence type="ECO:0000256" key="5">
    <source>
        <dbReference type="ARBA" id="ARBA00022490"/>
    </source>
</evidence>
<gene>
    <name evidence="10" type="ORF">GBAR_LOCUS13724</name>
</gene>
<dbReference type="Gene3D" id="1.20.1270.60">
    <property type="entry name" value="Arfaptin homology (AH) domain/BAR domain"/>
    <property type="match status" value="1"/>
</dbReference>
<dbReference type="GO" id="GO:0000422">
    <property type="term" value="P:autophagy of mitochondrion"/>
    <property type="evidence" value="ECO:0007669"/>
    <property type="project" value="TreeGrafter"/>
</dbReference>
<dbReference type="SUPFAM" id="SSF64268">
    <property type="entry name" value="PX domain"/>
    <property type="match status" value="1"/>
</dbReference>
<dbReference type="Proteomes" id="UP001174909">
    <property type="component" value="Unassembled WGS sequence"/>
</dbReference>
<evidence type="ECO:0000256" key="6">
    <source>
        <dbReference type="ARBA" id="ARBA00023121"/>
    </source>
</evidence>
<dbReference type="InterPro" id="IPR015404">
    <property type="entry name" value="Vps5_C"/>
</dbReference>
<proteinExistence type="inferred from homology"/>
<evidence type="ECO:0000256" key="7">
    <source>
        <dbReference type="ARBA" id="ARBA00023136"/>
    </source>
</evidence>
<evidence type="ECO:0000259" key="9">
    <source>
        <dbReference type="PROSITE" id="PS50195"/>
    </source>
</evidence>
<keyword evidence="5" id="KW-0963">Cytoplasm</keyword>
<evidence type="ECO:0000256" key="8">
    <source>
        <dbReference type="SAM" id="Coils"/>
    </source>
</evidence>
<dbReference type="PANTHER" id="PTHR45949:SF2">
    <property type="entry name" value="SORTING NEXIN-4"/>
    <property type="match status" value="1"/>
</dbReference>
<dbReference type="GO" id="GO:0015031">
    <property type="term" value="P:protein transport"/>
    <property type="evidence" value="ECO:0007669"/>
    <property type="project" value="TreeGrafter"/>
</dbReference>
<comment type="caution">
    <text evidence="10">The sequence shown here is derived from an EMBL/GenBank/DDBJ whole genome shotgun (WGS) entry which is preliminary data.</text>
</comment>
<dbReference type="AlphaFoldDB" id="A0AA35S4W9"/>
<sequence length="323" mass="37128">MSETFLEERQRALDKFLRRLTVHPYFSFSIDLKTFLTATPEEFAGYVQESQGRQKLMDRLSSSVRQAQTSFMLKDVDPEFAKQLTYFSELGDKMSVLERIGARLHNEREVLQTAQDDFSVALFHWAANEQVMTQPLQKLANCVEHCSHHVKKLNEANTYSMMVAVKEYQLYSSSAVAAIRRRDTLQLEVERSGLDRERKKRHHDEATASGKVQKVMKLADDLEKVELAAEKAQDQLSRANEELRVDVEKWHEAKNKEVCQFMRQFASNHVDYHQKCFDEWESALKQLRSASVSPSPATAAAQNDHLAALTFSSRDSDETQSDT</sequence>
<keyword evidence="11" id="KW-1185">Reference proteome</keyword>
<keyword evidence="6" id="KW-0446">Lipid-binding</keyword>
<dbReference type="Gene3D" id="3.30.1520.10">
    <property type="entry name" value="Phox-like domain"/>
    <property type="match status" value="1"/>
</dbReference>
<dbReference type="GO" id="GO:0061709">
    <property type="term" value="P:reticulophagy"/>
    <property type="evidence" value="ECO:0007669"/>
    <property type="project" value="TreeGrafter"/>
</dbReference>
<feature type="coiled-coil region" evidence="8">
    <location>
        <begin position="215"/>
        <end position="249"/>
    </location>
</feature>
<evidence type="ECO:0000256" key="3">
    <source>
        <dbReference type="ARBA" id="ARBA00010883"/>
    </source>
</evidence>
<dbReference type="GO" id="GO:0034727">
    <property type="term" value="P:piecemeal microautophagy of the nucleus"/>
    <property type="evidence" value="ECO:0007669"/>
    <property type="project" value="TreeGrafter"/>
</dbReference>
<dbReference type="InterPro" id="IPR001683">
    <property type="entry name" value="PX_dom"/>
</dbReference>
<dbReference type="InterPro" id="IPR027267">
    <property type="entry name" value="AH/BAR_dom_sf"/>
</dbReference>
<evidence type="ECO:0000256" key="2">
    <source>
        <dbReference type="ARBA" id="ARBA00004496"/>
    </source>
</evidence>
<evidence type="ECO:0000313" key="11">
    <source>
        <dbReference type="Proteomes" id="UP001174909"/>
    </source>
</evidence>
<comment type="similarity">
    <text evidence="3">Belongs to the sorting nexin family.</text>
</comment>
<evidence type="ECO:0000313" key="10">
    <source>
        <dbReference type="EMBL" id="CAI8023503.1"/>
    </source>
</evidence>
<reference evidence="10" key="1">
    <citation type="submission" date="2023-03" db="EMBL/GenBank/DDBJ databases">
        <authorList>
            <person name="Steffen K."/>
            <person name="Cardenas P."/>
        </authorList>
    </citation>
    <scope>NUCLEOTIDE SEQUENCE</scope>
</reference>
<comment type="subcellular location">
    <subcellularLocation>
        <location evidence="2">Cytoplasm</location>
    </subcellularLocation>
    <subcellularLocation>
        <location evidence="1">Endomembrane system</location>
        <topology evidence="1">Peripheral membrane protein</topology>
    </subcellularLocation>
</comment>
<dbReference type="InterPro" id="IPR036871">
    <property type="entry name" value="PX_dom_sf"/>
</dbReference>
<dbReference type="PANTHER" id="PTHR45949">
    <property type="entry name" value="SORTING NEXIN-4"/>
    <property type="match status" value="1"/>
</dbReference>
<organism evidence="10 11">
    <name type="scientific">Geodia barretti</name>
    <name type="common">Barrett's horny sponge</name>
    <dbReference type="NCBI Taxonomy" id="519541"/>
    <lineage>
        <taxon>Eukaryota</taxon>
        <taxon>Metazoa</taxon>
        <taxon>Porifera</taxon>
        <taxon>Demospongiae</taxon>
        <taxon>Heteroscleromorpha</taxon>
        <taxon>Tetractinellida</taxon>
        <taxon>Astrophorina</taxon>
        <taxon>Geodiidae</taxon>
        <taxon>Geodia</taxon>
    </lineage>
</organism>
<dbReference type="EMBL" id="CASHTH010002008">
    <property type="protein sequence ID" value="CAI8023503.1"/>
    <property type="molecule type" value="Genomic_DNA"/>
</dbReference>
<dbReference type="GO" id="GO:0032456">
    <property type="term" value="P:endocytic recycling"/>
    <property type="evidence" value="ECO:0007669"/>
    <property type="project" value="TreeGrafter"/>
</dbReference>
<feature type="domain" description="PX" evidence="9">
    <location>
        <begin position="1"/>
        <end position="43"/>
    </location>
</feature>
<protein>
    <submittedName>
        <fullName evidence="10">Sorting nexin-30</fullName>
    </submittedName>
</protein>
<evidence type="ECO:0000256" key="4">
    <source>
        <dbReference type="ARBA" id="ARBA00022448"/>
    </source>
</evidence>
<keyword evidence="4" id="KW-0813">Transport</keyword>
<dbReference type="PROSITE" id="PS50195">
    <property type="entry name" value="PX"/>
    <property type="match status" value="1"/>
</dbReference>
<evidence type="ECO:0000256" key="1">
    <source>
        <dbReference type="ARBA" id="ARBA00004184"/>
    </source>
</evidence>
<dbReference type="SUPFAM" id="SSF103657">
    <property type="entry name" value="BAR/IMD domain-like"/>
    <property type="match status" value="1"/>
</dbReference>
<accession>A0AA35S4W9</accession>
<keyword evidence="7" id="KW-0472">Membrane</keyword>
<keyword evidence="8" id="KW-0175">Coiled coil</keyword>